<dbReference type="CDD" id="cd09629">
    <property type="entry name" value="DOMON_CIL1_like"/>
    <property type="match status" value="1"/>
</dbReference>
<feature type="transmembrane region" description="Helical" evidence="9">
    <location>
        <begin position="215"/>
        <end position="236"/>
    </location>
</feature>
<evidence type="ECO:0000256" key="8">
    <source>
        <dbReference type="PIRNR" id="PIRNR037471"/>
    </source>
</evidence>
<keyword evidence="14" id="KW-1185">Reference proteome</keyword>
<dbReference type="Gene3D" id="1.20.120.1770">
    <property type="match status" value="1"/>
</dbReference>
<dbReference type="SMART" id="SM00665">
    <property type="entry name" value="B561"/>
    <property type="match status" value="1"/>
</dbReference>
<dbReference type="InterPro" id="IPR045265">
    <property type="entry name" value="AIR12_DOMON"/>
</dbReference>
<evidence type="ECO:0000259" key="12">
    <source>
        <dbReference type="PROSITE" id="PS50939"/>
    </source>
</evidence>
<dbReference type="Proteomes" id="UP001341840">
    <property type="component" value="Unassembled WGS sequence"/>
</dbReference>
<dbReference type="InterPro" id="IPR005018">
    <property type="entry name" value="DOMON_domain"/>
</dbReference>
<dbReference type="PIRSF" id="PIRSF037471">
    <property type="entry name" value="UCP037471"/>
    <property type="match status" value="1"/>
</dbReference>
<keyword evidence="4 10" id="KW-0732">Signal</keyword>
<evidence type="ECO:0000256" key="10">
    <source>
        <dbReference type="SAM" id="SignalP"/>
    </source>
</evidence>
<feature type="transmembrane region" description="Helical" evidence="9">
    <location>
        <begin position="351"/>
        <end position="375"/>
    </location>
</feature>
<evidence type="ECO:0000256" key="7">
    <source>
        <dbReference type="ARBA" id="ARBA00023136"/>
    </source>
</evidence>
<evidence type="ECO:0000256" key="1">
    <source>
        <dbReference type="ARBA" id="ARBA00004370"/>
    </source>
</evidence>
<keyword evidence="3 9" id="KW-0812">Transmembrane</keyword>
<reference evidence="13 14" key="1">
    <citation type="journal article" date="2023" name="Plants (Basel)">
        <title>Bridging the Gap: Combining Genomics and Transcriptomics Approaches to Understand Stylosanthes scabra, an Orphan Legume from the Brazilian Caatinga.</title>
        <authorList>
            <person name="Ferreira-Neto J.R.C."/>
            <person name="da Silva M.D."/>
            <person name="Binneck E."/>
            <person name="de Melo N.F."/>
            <person name="da Silva R.H."/>
            <person name="de Melo A.L.T.M."/>
            <person name="Pandolfi V."/>
            <person name="Bustamante F.O."/>
            <person name="Brasileiro-Vidal A.C."/>
            <person name="Benko-Iseppon A.M."/>
        </authorList>
    </citation>
    <scope>NUCLEOTIDE SEQUENCE [LARGE SCALE GENOMIC DNA]</scope>
    <source>
        <tissue evidence="13">Leaves</tissue>
    </source>
</reference>
<organism evidence="13 14">
    <name type="scientific">Stylosanthes scabra</name>
    <dbReference type="NCBI Taxonomy" id="79078"/>
    <lineage>
        <taxon>Eukaryota</taxon>
        <taxon>Viridiplantae</taxon>
        <taxon>Streptophyta</taxon>
        <taxon>Embryophyta</taxon>
        <taxon>Tracheophyta</taxon>
        <taxon>Spermatophyta</taxon>
        <taxon>Magnoliopsida</taxon>
        <taxon>eudicotyledons</taxon>
        <taxon>Gunneridae</taxon>
        <taxon>Pentapetalae</taxon>
        <taxon>rosids</taxon>
        <taxon>fabids</taxon>
        <taxon>Fabales</taxon>
        <taxon>Fabaceae</taxon>
        <taxon>Papilionoideae</taxon>
        <taxon>50 kb inversion clade</taxon>
        <taxon>dalbergioids sensu lato</taxon>
        <taxon>Dalbergieae</taxon>
        <taxon>Pterocarpus clade</taxon>
        <taxon>Stylosanthes</taxon>
    </lineage>
</organism>
<feature type="transmembrane region" description="Helical" evidence="9">
    <location>
        <begin position="286"/>
        <end position="304"/>
    </location>
</feature>
<dbReference type="Pfam" id="PF04526">
    <property type="entry name" value="DUF568"/>
    <property type="match status" value="1"/>
</dbReference>
<evidence type="ECO:0000256" key="6">
    <source>
        <dbReference type="ARBA" id="ARBA00022989"/>
    </source>
</evidence>
<dbReference type="PANTHER" id="PTHR23130">
    <property type="entry name" value="CYTOCHROME B561 AND DOMON DOMAIN-CONTAINING PROTEIN"/>
    <property type="match status" value="1"/>
</dbReference>
<evidence type="ECO:0000256" key="3">
    <source>
        <dbReference type="ARBA" id="ARBA00022692"/>
    </source>
</evidence>
<dbReference type="InterPro" id="IPR006593">
    <property type="entry name" value="Cyt_b561/ferric_Rdtase_TM"/>
</dbReference>
<evidence type="ECO:0000256" key="2">
    <source>
        <dbReference type="ARBA" id="ARBA00022448"/>
    </source>
</evidence>
<accession>A0ABU6XI07</accession>
<feature type="signal peptide" evidence="10">
    <location>
        <begin position="1"/>
        <end position="23"/>
    </location>
</feature>
<evidence type="ECO:0000256" key="4">
    <source>
        <dbReference type="ARBA" id="ARBA00022729"/>
    </source>
</evidence>
<dbReference type="CDD" id="cd08760">
    <property type="entry name" value="Cyt_b561_FRRS1_like"/>
    <property type="match status" value="1"/>
</dbReference>
<feature type="domain" description="Cytochrome b561" evidence="12">
    <location>
        <begin position="175"/>
        <end position="374"/>
    </location>
</feature>
<dbReference type="InterPro" id="IPR017214">
    <property type="entry name" value="UCP037471"/>
</dbReference>
<dbReference type="PROSITE" id="PS50836">
    <property type="entry name" value="DOMON"/>
    <property type="match status" value="1"/>
</dbReference>
<feature type="chain" id="PRO_5045057988" description="Cytochrome b561 and DOMON domain-containing protein" evidence="10">
    <location>
        <begin position="24"/>
        <end position="395"/>
    </location>
</feature>
<evidence type="ECO:0000313" key="14">
    <source>
        <dbReference type="Proteomes" id="UP001341840"/>
    </source>
</evidence>
<proteinExistence type="predicted"/>
<protein>
    <recommendedName>
        <fullName evidence="8">Cytochrome b561 and DOMON domain-containing protein</fullName>
    </recommendedName>
</protein>
<evidence type="ECO:0000256" key="9">
    <source>
        <dbReference type="SAM" id="Phobius"/>
    </source>
</evidence>
<feature type="domain" description="DOMON" evidence="11">
    <location>
        <begin position="51"/>
        <end position="168"/>
    </location>
</feature>
<dbReference type="EMBL" id="JASCZI010211790">
    <property type="protein sequence ID" value="MED6196734.1"/>
    <property type="molecule type" value="Genomic_DNA"/>
</dbReference>
<name>A0ABU6XI07_9FABA</name>
<comment type="cofactor">
    <cofactor evidence="8">
        <name>heme b</name>
        <dbReference type="ChEBI" id="CHEBI:60344"/>
    </cofactor>
    <text evidence="8">Binds 2 heme b groups non-covalently.</text>
</comment>
<comment type="subcellular location">
    <subcellularLocation>
        <location evidence="1">Membrane</location>
    </subcellularLocation>
</comment>
<comment type="caution">
    <text evidence="13">The sequence shown here is derived from an EMBL/GenBank/DDBJ whole genome shotgun (WGS) entry which is preliminary data.</text>
</comment>
<keyword evidence="5 8" id="KW-0249">Electron transport</keyword>
<evidence type="ECO:0000256" key="5">
    <source>
        <dbReference type="ARBA" id="ARBA00022982"/>
    </source>
</evidence>
<dbReference type="Pfam" id="PF03188">
    <property type="entry name" value="Cytochrom_B561"/>
    <property type="match status" value="1"/>
</dbReference>
<feature type="transmembrane region" description="Helical" evidence="9">
    <location>
        <begin position="316"/>
        <end position="336"/>
    </location>
</feature>
<sequence length="395" mass="43897">MASINNLGLLLSLFIISITCTAATCSDEQCKSFMNFPNNVMFATCKDLPVLDSSIHWNYHQSSSRVDVAFKKSNARDSSWIAWALNPTAQGMAGSQAFIAFRNPSDATLRSYTTPITGYDTFLEEGSLSFPVYAVSASYYSNGGDMIIFASFKLPENKTVINHVWQEGPVSKDGTLGVHSFSAPNLQSVGTIDFASGKVSEIAGNSKVKLRKVHGILNGISWGILMPIGAILARYLKAYDGNLGATWFHMHRACQSIAYVIGIFGFSTGLYMSRHNKHHHSPHGCIGITLICLASLQVFAAVFFRPKKDHRYRIFWNMFHYVVGYGTIGLAIWNVFKGIDIMEERKWKSVYLGIVICLALIAFVLESVTWILLCIKKVNNHNEDQADDHVDQRIP</sequence>
<evidence type="ECO:0000259" key="11">
    <source>
        <dbReference type="PROSITE" id="PS50836"/>
    </source>
</evidence>
<keyword evidence="7 8" id="KW-0472">Membrane</keyword>
<keyword evidence="6 9" id="KW-1133">Transmembrane helix</keyword>
<feature type="transmembrane region" description="Helical" evidence="9">
    <location>
        <begin position="257"/>
        <end position="274"/>
    </location>
</feature>
<dbReference type="PANTHER" id="PTHR23130:SF212">
    <property type="entry name" value="AUXIN-RESPONSIVE FAMILY PROTEIN"/>
    <property type="match status" value="1"/>
</dbReference>
<keyword evidence="2 8" id="KW-0813">Transport</keyword>
<evidence type="ECO:0000313" key="13">
    <source>
        <dbReference type="EMBL" id="MED6196734.1"/>
    </source>
</evidence>
<dbReference type="PROSITE" id="PS50939">
    <property type="entry name" value="CYTOCHROME_B561"/>
    <property type="match status" value="1"/>
</dbReference>
<gene>
    <name evidence="13" type="ORF">PIB30_050089</name>
</gene>